<protein>
    <recommendedName>
        <fullName evidence="1">THUMP domain-containing protein</fullName>
    </recommendedName>
</protein>
<dbReference type="STRING" id="1817760.A2151_01705"/>
<dbReference type="Proteomes" id="UP000178885">
    <property type="component" value="Unassembled WGS sequence"/>
</dbReference>
<evidence type="ECO:0000259" key="1">
    <source>
        <dbReference type="SMART" id="SM00981"/>
    </source>
</evidence>
<sequence>MNRSRQDWNVVVSVSGDCYKRARKLLRSFGAVEHTDYYNVLTLAVTDVPGFLETLRQAVEQEPELRDCIARAIPATHHFLFQSAEEFETQAKAVAAQFAPQLTGKSFYVRMHRRGFRNRLASPREERLLDEFLLDALEHAGAPGSIRFTDPDAVIAVETVGPWAGLSLWKREDLRRYPFVRVD</sequence>
<evidence type="ECO:0000313" key="2">
    <source>
        <dbReference type="EMBL" id="OGI47436.1"/>
    </source>
</evidence>
<dbReference type="SMART" id="SM00981">
    <property type="entry name" value="THUMP"/>
    <property type="match status" value="1"/>
</dbReference>
<feature type="domain" description="THUMP" evidence="1">
    <location>
        <begin position="71"/>
        <end position="170"/>
    </location>
</feature>
<dbReference type="InterPro" id="IPR004114">
    <property type="entry name" value="THUMP_dom"/>
</dbReference>
<accession>A0A1F6TQU3</accession>
<evidence type="ECO:0000313" key="3">
    <source>
        <dbReference type="Proteomes" id="UP000178885"/>
    </source>
</evidence>
<dbReference type="SUPFAM" id="SSF143437">
    <property type="entry name" value="THUMP domain-like"/>
    <property type="match status" value="1"/>
</dbReference>
<organism evidence="2 3">
    <name type="scientific">Candidatus Muproteobacteria bacterium RBG_16_65_34</name>
    <dbReference type="NCBI Taxonomy" id="1817760"/>
    <lineage>
        <taxon>Bacteria</taxon>
        <taxon>Pseudomonadati</taxon>
        <taxon>Pseudomonadota</taxon>
        <taxon>Candidatus Muproteobacteria</taxon>
    </lineage>
</organism>
<proteinExistence type="predicted"/>
<comment type="caution">
    <text evidence="2">The sequence shown here is derived from an EMBL/GenBank/DDBJ whole genome shotgun (WGS) entry which is preliminary data.</text>
</comment>
<gene>
    <name evidence="2" type="ORF">A2151_01705</name>
</gene>
<dbReference type="GO" id="GO:0003723">
    <property type="term" value="F:RNA binding"/>
    <property type="evidence" value="ECO:0007669"/>
    <property type="project" value="InterPro"/>
</dbReference>
<name>A0A1F6TQU3_9PROT</name>
<reference evidence="2 3" key="1">
    <citation type="journal article" date="2016" name="Nat. Commun.">
        <title>Thousands of microbial genomes shed light on interconnected biogeochemical processes in an aquifer system.</title>
        <authorList>
            <person name="Anantharaman K."/>
            <person name="Brown C.T."/>
            <person name="Hug L.A."/>
            <person name="Sharon I."/>
            <person name="Castelle C.J."/>
            <person name="Probst A.J."/>
            <person name="Thomas B.C."/>
            <person name="Singh A."/>
            <person name="Wilkins M.J."/>
            <person name="Karaoz U."/>
            <person name="Brodie E.L."/>
            <person name="Williams K.H."/>
            <person name="Hubbard S.S."/>
            <person name="Banfield J.F."/>
        </authorList>
    </citation>
    <scope>NUCLEOTIDE SEQUENCE [LARGE SCALE GENOMIC DNA]</scope>
</reference>
<dbReference type="EMBL" id="MFSU01000056">
    <property type="protein sequence ID" value="OGI47436.1"/>
    <property type="molecule type" value="Genomic_DNA"/>
</dbReference>
<dbReference type="AlphaFoldDB" id="A0A1F6TQU3"/>